<evidence type="ECO:0000313" key="1">
    <source>
        <dbReference type="EMBL" id="KAK3684615.1"/>
    </source>
</evidence>
<evidence type="ECO:0000313" key="2">
    <source>
        <dbReference type="Proteomes" id="UP001281147"/>
    </source>
</evidence>
<keyword evidence="2" id="KW-1185">Reference proteome</keyword>
<proteinExistence type="predicted"/>
<comment type="caution">
    <text evidence="1">The sequence shown here is derived from an EMBL/GenBank/DDBJ whole genome shotgun (WGS) entry which is preliminary data.</text>
</comment>
<dbReference type="Proteomes" id="UP001281147">
    <property type="component" value="Unassembled WGS sequence"/>
</dbReference>
<protein>
    <submittedName>
        <fullName evidence="1">Uncharacterized protein</fullName>
    </submittedName>
</protein>
<name>A0ACC3MCD6_9PEZI</name>
<sequence>MASPISIGDAIQLVQGAVALYKKIKNAPEEIATIGKRLEDLGFYLWTLQDLLNDRRRHSLANLRPEVTKRLQRIISDIRVDTEDVTTILDIWNSAGKIERVFFSMGRNPRKLENLSSSIDDRKKNVSDMLQILGLFGIQSLASDPASLTPHATPEAGVIFVDPHNLGRSKIAEGYIKLLGEWTVRTGGTWRIKFAHSAGMRVRNRSDCSGMLTAIKPPVPISDGNRTPNGTAMASLFDNKYFDYPYKSGIKRYMEQSRSRGITTNIFKTYDYILVFTGREYENLLRFQQALIAANGPDMAPRGKGRILHLGAYLSNHGKPVEITDAPKAKDGTDSRANWNVKTSQIKLVVKVFMKNELAWVQPVKGDQQS</sequence>
<dbReference type="EMBL" id="JAUTXU010000335">
    <property type="protein sequence ID" value="KAK3684615.1"/>
    <property type="molecule type" value="Genomic_DNA"/>
</dbReference>
<accession>A0ACC3MCD6</accession>
<gene>
    <name evidence="1" type="ORF">LTR37_020115</name>
</gene>
<reference evidence="1" key="1">
    <citation type="submission" date="2023-07" db="EMBL/GenBank/DDBJ databases">
        <title>Black Yeasts Isolated from many extreme environments.</title>
        <authorList>
            <person name="Coleine C."/>
            <person name="Stajich J.E."/>
            <person name="Selbmann L."/>
        </authorList>
    </citation>
    <scope>NUCLEOTIDE SEQUENCE</scope>
    <source>
        <strain evidence="1">CCFEE 5714</strain>
    </source>
</reference>
<organism evidence="1 2">
    <name type="scientific">Vermiconidia calcicola</name>
    <dbReference type="NCBI Taxonomy" id="1690605"/>
    <lineage>
        <taxon>Eukaryota</taxon>
        <taxon>Fungi</taxon>
        <taxon>Dikarya</taxon>
        <taxon>Ascomycota</taxon>
        <taxon>Pezizomycotina</taxon>
        <taxon>Dothideomycetes</taxon>
        <taxon>Dothideomycetidae</taxon>
        <taxon>Mycosphaerellales</taxon>
        <taxon>Extremaceae</taxon>
        <taxon>Vermiconidia</taxon>
    </lineage>
</organism>